<reference evidence="1 2" key="1">
    <citation type="submission" date="2019-06" db="EMBL/GenBank/DDBJ databases">
        <title>Draft genome of Aliikangiella marina GYP-15.</title>
        <authorList>
            <person name="Wang G."/>
        </authorList>
    </citation>
    <scope>NUCLEOTIDE SEQUENCE [LARGE SCALE GENOMIC DNA]</scope>
    <source>
        <strain evidence="1 2">GYP-15</strain>
    </source>
</reference>
<dbReference type="InterPro" id="IPR023168">
    <property type="entry name" value="GatB_Yqey_C_2"/>
</dbReference>
<dbReference type="InterPro" id="IPR042184">
    <property type="entry name" value="YqeY/Aim41_N"/>
</dbReference>
<accession>A0A545TCC0</accession>
<gene>
    <name evidence="1" type="ORF">FLL45_07845</name>
</gene>
<sequence>MSALITQIKDGMKEAMRAKQKVRLATIRMLLAQIKQVEVDERKELTDTDVLAILDKMIKQRRDSISQFESAGRQELADNEKAEIEALQEFMPQALSEAEIAAMITSAIAESGAETMRDMGKVMAILKPQMQGRADMGAVSGQVKAQLN</sequence>
<evidence type="ECO:0000313" key="1">
    <source>
        <dbReference type="EMBL" id="TQV74864.1"/>
    </source>
</evidence>
<proteinExistence type="predicted"/>
<dbReference type="GO" id="GO:0016884">
    <property type="term" value="F:carbon-nitrogen ligase activity, with glutamine as amido-N-donor"/>
    <property type="evidence" value="ECO:0007669"/>
    <property type="project" value="InterPro"/>
</dbReference>
<dbReference type="Proteomes" id="UP000317839">
    <property type="component" value="Unassembled WGS sequence"/>
</dbReference>
<comment type="caution">
    <text evidence="1">The sequence shown here is derived from an EMBL/GenBank/DDBJ whole genome shotgun (WGS) entry which is preliminary data.</text>
</comment>
<organism evidence="1 2">
    <name type="scientific">Aliikangiella marina</name>
    <dbReference type="NCBI Taxonomy" id="1712262"/>
    <lineage>
        <taxon>Bacteria</taxon>
        <taxon>Pseudomonadati</taxon>
        <taxon>Pseudomonadota</taxon>
        <taxon>Gammaproteobacteria</taxon>
        <taxon>Oceanospirillales</taxon>
        <taxon>Pleioneaceae</taxon>
        <taxon>Aliikangiella</taxon>
    </lineage>
</organism>
<dbReference type="OrthoDB" id="9788127at2"/>
<dbReference type="InterPro" id="IPR003789">
    <property type="entry name" value="Asn/Gln_tRNA_amidoTrase-B-like"/>
</dbReference>
<dbReference type="AlphaFoldDB" id="A0A545TCC0"/>
<dbReference type="Pfam" id="PF09424">
    <property type="entry name" value="YqeY"/>
    <property type="match status" value="1"/>
</dbReference>
<dbReference type="SUPFAM" id="SSF89095">
    <property type="entry name" value="GatB/YqeY motif"/>
    <property type="match status" value="1"/>
</dbReference>
<dbReference type="Gene3D" id="1.10.10.410">
    <property type="match status" value="1"/>
</dbReference>
<name>A0A545TCC0_9GAMM</name>
<dbReference type="EMBL" id="VIKR01000002">
    <property type="protein sequence ID" value="TQV74864.1"/>
    <property type="molecule type" value="Genomic_DNA"/>
</dbReference>
<dbReference type="InterPro" id="IPR019004">
    <property type="entry name" value="YqeY/Aim41"/>
</dbReference>
<dbReference type="Gene3D" id="1.10.1510.10">
    <property type="entry name" value="Uncharacterised protein YqeY/AIM41 PF09424, N-terminal domain"/>
    <property type="match status" value="1"/>
</dbReference>
<dbReference type="PANTHER" id="PTHR28055:SF1">
    <property type="entry name" value="ALTERED INHERITANCE OF MITOCHONDRIA PROTEIN 41, MITOCHONDRIAL"/>
    <property type="match status" value="1"/>
</dbReference>
<dbReference type="PANTHER" id="PTHR28055">
    <property type="entry name" value="ALTERED INHERITANCE OF MITOCHONDRIA PROTEIN 41, MITOCHONDRIAL"/>
    <property type="match status" value="1"/>
</dbReference>
<evidence type="ECO:0000313" key="2">
    <source>
        <dbReference type="Proteomes" id="UP000317839"/>
    </source>
</evidence>
<keyword evidence="2" id="KW-1185">Reference proteome</keyword>
<protein>
    <submittedName>
        <fullName evidence="1">GatB/YqeY domain-containing protein</fullName>
    </submittedName>
</protein>
<dbReference type="RefSeq" id="WP_142941482.1">
    <property type="nucleotide sequence ID" value="NZ_VIKR01000002.1"/>
</dbReference>